<evidence type="ECO:0000256" key="1">
    <source>
        <dbReference type="SAM" id="MobiDB-lite"/>
    </source>
</evidence>
<dbReference type="EMBL" id="LAZR01014245">
    <property type="protein sequence ID" value="KKM18333.1"/>
    <property type="molecule type" value="Genomic_DNA"/>
</dbReference>
<feature type="compositionally biased region" description="Low complexity" evidence="1">
    <location>
        <begin position="94"/>
        <end position="107"/>
    </location>
</feature>
<evidence type="ECO:0000313" key="2">
    <source>
        <dbReference type="EMBL" id="KKM18333.1"/>
    </source>
</evidence>
<accession>A0A0F9K8A7</accession>
<feature type="region of interest" description="Disordered" evidence="1">
    <location>
        <begin position="94"/>
        <end position="115"/>
    </location>
</feature>
<organism evidence="2">
    <name type="scientific">marine sediment metagenome</name>
    <dbReference type="NCBI Taxonomy" id="412755"/>
    <lineage>
        <taxon>unclassified sequences</taxon>
        <taxon>metagenomes</taxon>
        <taxon>ecological metagenomes</taxon>
    </lineage>
</organism>
<name>A0A0F9K8A7_9ZZZZ</name>
<comment type="caution">
    <text evidence="2">The sequence shown here is derived from an EMBL/GenBank/DDBJ whole genome shotgun (WGS) entry which is preliminary data.</text>
</comment>
<feature type="region of interest" description="Disordered" evidence="1">
    <location>
        <begin position="205"/>
        <end position="249"/>
    </location>
</feature>
<protein>
    <submittedName>
        <fullName evidence="2">Uncharacterized protein</fullName>
    </submittedName>
</protein>
<reference evidence="2" key="1">
    <citation type="journal article" date="2015" name="Nature">
        <title>Complex archaea that bridge the gap between prokaryotes and eukaryotes.</title>
        <authorList>
            <person name="Spang A."/>
            <person name="Saw J.H."/>
            <person name="Jorgensen S.L."/>
            <person name="Zaremba-Niedzwiedzka K."/>
            <person name="Martijn J."/>
            <person name="Lind A.E."/>
            <person name="van Eijk R."/>
            <person name="Schleper C."/>
            <person name="Guy L."/>
            <person name="Ettema T.J."/>
        </authorList>
    </citation>
    <scope>NUCLEOTIDE SEQUENCE</scope>
</reference>
<sequence length="522" mass="56958">MARTGLAALTGGVKEGYEAVDAAKKRKQIRDILGHENVRLKNRERAVGDVQEEGDEFDFSQFEAPETYGQRALGWVKGLFTPEQAQAPAQAIQAPAQAPAQASAMQPAPAPGTPQAIPQAYAHGGAVRTMRKKYKDGGKAIDIFGGESPNLTDEERYERTQKIVLDRGTARADAVFDKMHEIGRSNKSIYGAGPEQEAAIKVIDTDPTPEQDGTTPLPPEAPAGQQTPPSTPAPTPAPGQGAGVSGGEQDIDFSTQARQVMPEDIPSYSVKDWEKQRRYWAAYAISQGEDPFAAMKKVDDQQLSGFSRYAMQATALIDGGDMEGATRALYAAYQYFPNGKDVRFGIQKGKDGNRQIIAMGSDEGEDGKSSGPPQILNKNTISRMIENMSKPGALKTWTKDWQATEAKLWEQGFKRDELKETGRHNRAMEAVGMAGAEARSRSGGPKQSDFDRANTDFLKAVEMESFENQEQADWMMAKMSEIYANFGGTGQGGLQYPKVIEQVRNAIRTGDFSELDRLYGIQ</sequence>
<dbReference type="AlphaFoldDB" id="A0A0F9K8A7"/>
<gene>
    <name evidence="2" type="ORF">LCGC14_1666740</name>
</gene>
<proteinExistence type="predicted"/>